<dbReference type="Gene3D" id="1.10.460.10">
    <property type="entry name" value="Topoisomerase I, domain 2"/>
    <property type="match status" value="1"/>
</dbReference>
<feature type="domain" description="Topo IA-type catalytic" evidence="10">
    <location>
        <begin position="153"/>
        <end position="595"/>
    </location>
</feature>
<evidence type="ECO:0000256" key="4">
    <source>
        <dbReference type="ARBA" id="ARBA00022842"/>
    </source>
</evidence>
<evidence type="ECO:0000256" key="8">
    <source>
        <dbReference type="HAMAP-Rule" id="MF_00953"/>
    </source>
</evidence>
<dbReference type="PROSITE" id="PS52039">
    <property type="entry name" value="TOPO_IA_2"/>
    <property type="match status" value="1"/>
</dbReference>
<reference evidence="11 12" key="1">
    <citation type="submission" date="2023-04" db="EMBL/GenBank/DDBJ databases">
        <title>Genomic of Lysinibacillus capsici TSBLM.</title>
        <authorList>
            <person name="Hu X.S."/>
            <person name="Yu C.H."/>
        </authorList>
    </citation>
    <scope>NUCLEOTIDE SEQUENCE [LARGE SCALE GENOMIC DNA]</scope>
    <source>
        <strain evidence="11 12">TSBLM</strain>
    </source>
</reference>
<comment type="catalytic activity">
    <reaction evidence="1 8">
        <text>ATP-independent breakage of single-stranded DNA, followed by passage and rejoining.</text>
        <dbReference type="EC" id="5.6.2.1"/>
    </reaction>
</comment>
<comment type="function">
    <text evidence="8">Releases the supercoiling and torsional tension of DNA, which is introduced during the DNA replication and transcription, by transiently cleaving and rejoining one strand of the DNA duplex. Introduces a single-strand break via transesterification at a target site in duplex DNA. The scissile phosphodiester is attacked by the catalytic tyrosine of the enzyme, resulting in the formation of a DNA-(5'-phosphotyrosyl)-enzyme intermediate and the expulsion of a 3'-OH DNA strand. The free DNA strand then undergoes passage around the unbroken strand, thus removing DNA supercoils. Finally, in the religation step, the DNA 3'-OH attacks the covalent intermediate to expel the active-site tyrosine and restore the DNA phosphodiester backbone.</text>
</comment>
<evidence type="ECO:0000256" key="3">
    <source>
        <dbReference type="ARBA" id="ARBA00022723"/>
    </source>
</evidence>
<dbReference type="EMBL" id="CP122283">
    <property type="protein sequence ID" value="WGF37463.1"/>
    <property type="molecule type" value="Genomic_DNA"/>
</dbReference>
<comment type="cofactor">
    <cofactor evidence="8">
        <name>Mg(2+)</name>
        <dbReference type="ChEBI" id="CHEBI:18420"/>
    </cofactor>
</comment>
<dbReference type="InterPro" id="IPR005738">
    <property type="entry name" value="TopoIII"/>
</dbReference>
<evidence type="ECO:0000256" key="5">
    <source>
        <dbReference type="ARBA" id="ARBA00023029"/>
    </source>
</evidence>
<dbReference type="InterPro" id="IPR013497">
    <property type="entry name" value="Topo_IA_cen"/>
</dbReference>
<dbReference type="Gene3D" id="1.10.290.10">
    <property type="entry name" value="Topoisomerase I, domain 4"/>
    <property type="match status" value="1"/>
</dbReference>
<feature type="site" description="Interaction with DNA" evidence="8">
    <location>
        <position position="168"/>
    </location>
</feature>
<feature type="site" description="Interaction with DNA" evidence="8">
    <location>
        <position position="312"/>
    </location>
</feature>
<keyword evidence="3 8" id="KW-0479">Metal-binding</keyword>
<dbReference type="PROSITE" id="PS50880">
    <property type="entry name" value="TOPRIM"/>
    <property type="match status" value="1"/>
</dbReference>
<dbReference type="Pfam" id="PF01751">
    <property type="entry name" value="Toprim"/>
    <property type="match status" value="1"/>
</dbReference>
<dbReference type="Proteomes" id="UP001244564">
    <property type="component" value="Chromosome"/>
</dbReference>
<dbReference type="InterPro" id="IPR013825">
    <property type="entry name" value="Topo_IA_cen_sub2"/>
</dbReference>
<dbReference type="PANTHER" id="PTHR11390:SF21">
    <property type="entry name" value="DNA TOPOISOMERASE 3-ALPHA"/>
    <property type="match status" value="1"/>
</dbReference>
<comment type="caution">
    <text evidence="8">Lacks conserved residue(s) required for the propagation of feature annotation.</text>
</comment>
<dbReference type="Pfam" id="PF01131">
    <property type="entry name" value="Topoisom_bac"/>
    <property type="match status" value="1"/>
</dbReference>
<dbReference type="InterPro" id="IPR034144">
    <property type="entry name" value="TOPRIM_TopoIII"/>
</dbReference>
<evidence type="ECO:0000256" key="2">
    <source>
        <dbReference type="ARBA" id="ARBA00009446"/>
    </source>
</evidence>
<evidence type="ECO:0000259" key="10">
    <source>
        <dbReference type="PROSITE" id="PS52039"/>
    </source>
</evidence>
<evidence type="ECO:0000259" key="9">
    <source>
        <dbReference type="PROSITE" id="PS50880"/>
    </source>
</evidence>
<evidence type="ECO:0000256" key="6">
    <source>
        <dbReference type="ARBA" id="ARBA00023125"/>
    </source>
</evidence>
<dbReference type="Gene3D" id="2.70.20.10">
    <property type="entry name" value="Topoisomerase I, domain 3"/>
    <property type="match status" value="1"/>
</dbReference>
<dbReference type="CDD" id="cd03362">
    <property type="entry name" value="TOPRIM_TopoIA_TopoIII"/>
    <property type="match status" value="1"/>
</dbReference>
<dbReference type="SUPFAM" id="SSF56712">
    <property type="entry name" value="Prokaryotic type I DNA topoisomerase"/>
    <property type="match status" value="1"/>
</dbReference>
<feature type="site" description="Interaction with DNA" evidence="8">
    <location>
        <position position="61"/>
    </location>
</feature>
<name>A0ABY8KD88_9BACI</name>
<dbReference type="NCBIfam" id="TIGR01056">
    <property type="entry name" value="topB"/>
    <property type="match status" value="1"/>
</dbReference>
<feature type="binding site" evidence="8">
    <location>
        <position position="9"/>
    </location>
    <ligand>
        <name>Mg(2+)</name>
        <dbReference type="ChEBI" id="CHEBI:18420"/>
        <note>catalytic</note>
    </ligand>
</feature>
<organism evidence="11 12">
    <name type="scientific">Lysinibacillus capsici</name>
    <dbReference type="NCBI Taxonomy" id="2115968"/>
    <lineage>
        <taxon>Bacteria</taxon>
        <taxon>Bacillati</taxon>
        <taxon>Bacillota</taxon>
        <taxon>Bacilli</taxon>
        <taxon>Bacillales</taxon>
        <taxon>Bacillaceae</taxon>
        <taxon>Lysinibacillus</taxon>
    </lineage>
</organism>
<dbReference type="PROSITE" id="PS00396">
    <property type="entry name" value="TOPO_IA_1"/>
    <property type="match status" value="1"/>
</dbReference>
<dbReference type="InterPro" id="IPR000380">
    <property type="entry name" value="Topo_IA"/>
</dbReference>
<feature type="binding site" evidence="8">
    <location>
        <position position="105"/>
    </location>
    <ligand>
        <name>Mg(2+)</name>
        <dbReference type="ChEBI" id="CHEBI:18420"/>
        <note>catalytic</note>
    </ligand>
</feature>
<keyword evidence="5 8" id="KW-0799">Topoisomerase</keyword>
<evidence type="ECO:0000313" key="12">
    <source>
        <dbReference type="Proteomes" id="UP001244564"/>
    </source>
</evidence>
<dbReference type="CDD" id="cd00186">
    <property type="entry name" value="TOP1Ac"/>
    <property type="match status" value="1"/>
</dbReference>
<proteinExistence type="inferred from homology"/>
<dbReference type="InterPro" id="IPR013826">
    <property type="entry name" value="Topo_IA_cen_sub3"/>
</dbReference>
<comment type="similarity">
    <text evidence="2 8">Belongs to the type IA topoisomerase family.</text>
</comment>
<dbReference type="SMART" id="SM00493">
    <property type="entry name" value="TOPRIM"/>
    <property type="match status" value="1"/>
</dbReference>
<dbReference type="SMART" id="SM00437">
    <property type="entry name" value="TOP1Ac"/>
    <property type="match status" value="1"/>
</dbReference>
<feature type="region of interest" description="Interaction with DNA" evidence="8">
    <location>
        <begin position="187"/>
        <end position="192"/>
    </location>
</feature>
<keyword evidence="12" id="KW-1185">Reference proteome</keyword>
<dbReference type="Gene3D" id="3.40.50.140">
    <property type="match status" value="1"/>
</dbReference>
<accession>A0ABY8KD88</accession>
<dbReference type="EC" id="5.6.2.1" evidence="8"/>
<dbReference type="InterPro" id="IPR013824">
    <property type="entry name" value="Topo_IA_cen_sub1"/>
</dbReference>
<dbReference type="InterPro" id="IPR023405">
    <property type="entry name" value="Topo_IA_core_domain"/>
</dbReference>
<dbReference type="SMART" id="SM00436">
    <property type="entry name" value="TOP1Bc"/>
    <property type="match status" value="1"/>
</dbReference>
<evidence type="ECO:0000256" key="1">
    <source>
        <dbReference type="ARBA" id="ARBA00000213"/>
    </source>
</evidence>
<evidence type="ECO:0000256" key="7">
    <source>
        <dbReference type="ARBA" id="ARBA00023235"/>
    </source>
</evidence>
<keyword evidence="6 8" id="KW-0238">DNA-binding</keyword>
<keyword evidence="7 8" id="KW-0413">Isomerase</keyword>
<sequence length="730" mass="82357">MAKSVVIAEKPSVARDIARVLKCNKKGNGFLEGDKYIVTWALGHLVTLADPESYDVKYKTWNLEDLPMLPERLKLTVIKQTGKQFNAVKSQLTRNDVNEIIIATDAGREGELVARWILDKVKIKKPLKRLWISSVTDKAIKDGFANLKPGNAYDNLYASAVARSEADWYIGLNATRALTTRFNAQLNCGRVQTPTVAIIAAREDEIKNFKAQTYYGIEAQTTDNLKLTWQDQNGNSRSFDKDKINTLVKKIGNNNAIVADIEKKPKKSFAPGLYDLTELQRDANKIFGYSAKETLNIMQKLYEQHKVLTYPRTDSRFISQDIVATLPERLKACGIGEYRSIANKLLTKPIKPTKAFVDDSKVSDHHAIIPTEGYVNYSAFTDKERKIYDLVVKRFLAVLLPAFEYEQLTLRAKIGDESFIARGKTILSSGWKEVYEHRFDDEDTTDDVKEQILPRIDKGDILKVKLIAQTSGQTKPPARFNEATLLSAMENPTKYMATNDKKLADTLKSTGGLGTVATRADIIEKLFNSFLIEKRGGKDIYITSKGRQLLDLVPEELKSPALTADWEQKLELIAKGKLKKDVFISEMKNYTKEIVTEIKGSDKKYKHDNISTKTCPDCGKPMLEVNGKKGKMLVCQDRECGHRKNVSRTTNARCPQCHKKLELRGEGDGQIFVCKCGYREKLSAFEARRKKEGGGKVDKRSVQKYLKQQEKEAEPINNAFADLLKGLKLD</sequence>
<dbReference type="NCBIfam" id="NF005829">
    <property type="entry name" value="PRK07726.1"/>
    <property type="match status" value="1"/>
</dbReference>
<dbReference type="RefSeq" id="WP_279493783.1">
    <property type="nucleotide sequence ID" value="NZ_CP122283.1"/>
</dbReference>
<dbReference type="PRINTS" id="PR00417">
    <property type="entry name" value="PRTPISMRASEI"/>
</dbReference>
<protein>
    <recommendedName>
        <fullName evidence="8">DNA topoisomerase 3</fullName>
        <ecNumber evidence="8">5.6.2.1</ecNumber>
    </recommendedName>
    <alternativeName>
        <fullName evidence="8">DNA topoisomerase III</fullName>
    </alternativeName>
</protein>
<dbReference type="InterPro" id="IPR006171">
    <property type="entry name" value="TOPRIM_dom"/>
</dbReference>
<keyword evidence="4 8" id="KW-0460">Magnesium</keyword>
<dbReference type="InterPro" id="IPR023406">
    <property type="entry name" value="Topo_IA_AS"/>
</dbReference>
<dbReference type="InterPro" id="IPR003602">
    <property type="entry name" value="Topo_IA_DNA-bd_dom"/>
</dbReference>
<dbReference type="HAMAP" id="MF_00953">
    <property type="entry name" value="Topoisom_3_prok"/>
    <property type="match status" value="1"/>
</dbReference>
<dbReference type="PANTHER" id="PTHR11390">
    <property type="entry name" value="PROKARYOTIC DNA TOPOISOMERASE"/>
    <property type="match status" value="1"/>
</dbReference>
<feature type="active site" description="O-(5'-phospho-DNA)-tyrosine intermediate" evidence="8">
    <location>
        <position position="310"/>
    </location>
</feature>
<evidence type="ECO:0000313" key="11">
    <source>
        <dbReference type="EMBL" id="WGF37463.1"/>
    </source>
</evidence>
<feature type="site" description="Interaction with DNA" evidence="8">
    <location>
        <position position="176"/>
    </location>
</feature>
<gene>
    <name evidence="8" type="primary">topB</name>
    <name evidence="11" type="ORF">QBO96_17370</name>
</gene>
<dbReference type="InterPro" id="IPR003601">
    <property type="entry name" value="Topo_IA_2"/>
</dbReference>
<feature type="domain" description="Toprim" evidence="9">
    <location>
        <begin position="3"/>
        <end position="136"/>
    </location>
</feature>